<dbReference type="Pfam" id="PF14501">
    <property type="entry name" value="HATPase_c_5"/>
    <property type="match status" value="1"/>
</dbReference>
<keyword evidence="4" id="KW-1185">Reference proteome</keyword>
<name>R4K0E7_CLOPA</name>
<keyword evidence="3" id="KW-0808">Transferase</keyword>
<proteinExistence type="predicted"/>
<feature type="transmembrane region" description="Helical" evidence="1">
    <location>
        <begin position="189"/>
        <end position="211"/>
    </location>
</feature>
<dbReference type="OrthoDB" id="1656061at2"/>
<feature type="transmembrane region" description="Helical" evidence="1">
    <location>
        <begin position="80"/>
        <end position="107"/>
    </location>
</feature>
<dbReference type="SUPFAM" id="SSF55874">
    <property type="entry name" value="ATPase domain of HSP90 chaperone/DNA topoisomerase II/histidine kinase"/>
    <property type="match status" value="1"/>
</dbReference>
<dbReference type="KEGG" id="cpas:Clopa_1009"/>
<dbReference type="HOGENOM" id="CLU_046138_1_2_9"/>
<keyword evidence="1" id="KW-0472">Membrane</keyword>
<dbReference type="PANTHER" id="PTHR40448">
    <property type="entry name" value="TWO-COMPONENT SENSOR HISTIDINE KINASE"/>
    <property type="match status" value="1"/>
</dbReference>
<feature type="transmembrane region" description="Helical" evidence="1">
    <location>
        <begin position="119"/>
        <end position="138"/>
    </location>
</feature>
<dbReference type="STRING" id="86416.Clopa_1009"/>
<dbReference type="InterPro" id="IPR036890">
    <property type="entry name" value="HATPase_C_sf"/>
</dbReference>
<dbReference type="GO" id="GO:0016301">
    <property type="term" value="F:kinase activity"/>
    <property type="evidence" value="ECO:0007669"/>
    <property type="project" value="UniProtKB-KW"/>
</dbReference>
<dbReference type="PANTHER" id="PTHR40448:SF1">
    <property type="entry name" value="TWO-COMPONENT SENSOR HISTIDINE KINASE"/>
    <property type="match status" value="1"/>
</dbReference>
<feature type="domain" description="Sensor histidine kinase NatK-like C-terminal" evidence="2">
    <location>
        <begin position="337"/>
        <end position="440"/>
    </location>
</feature>
<keyword evidence="3" id="KW-0418">Kinase</keyword>
<dbReference type="eggNOG" id="COG3290">
    <property type="taxonomic scope" value="Bacteria"/>
</dbReference>
<feature type="transmembrane region" description="Helical" evidence="1">
    <location>
        <begin position="159"/>
        <end position="177"/>
    </location>
</feature>
<evidence type="ECO:0000313" key="3">
    <source>
        <dbReference type="EMBL" id="AGK96018.1"/>
    </source>
</evidence>
<gene>
    <name evidence="3" type="ORF">Clopa_1009</name>
</gene>
<organism evidence="3 4">
    <name type="scientific">Clostridium pasteurianum BC1</name>
    <dbReference type="NCBI Taxonomy" id="86416"/>
    <lineage>
        <taxon>Bacteria</taxon>
        <taxon>Bacillati</taxon>
        <taxon>Bacillota</taxon>
        <taxon>Clostridia</taxon>
        <taxon>Eubacteriales</taxon>
        <taxon>Clostridiaceae</taxon>
        <taxon>Clostridium</taxon>
    </lineage>
</organism>
<dbReference type="EMBL" id="CP003261">
    <property type="protein sequence ID" value="AGK96018.1"/>
    <property type="molecule type" value="Genomic_DNA"/>
</dbReference>
<protein>
    <submittedName>
        <fullName evidence="3">Histidine kinase</fullName>
    </submittedName>
</protein>
<keyword evidence="1" id="KW-1133">Transmembrane helix</keyword>
<dbReference type="InterPro" id="IPR032834">
    <property type="entry name" value="NatK-like_C"/>
</dbReference>
<feature type="transmembrane region" description="Helical" evidence="1">
    <location>
        <begin position="57"/>
        <end position="73"/>
    </location>
</feature>
<reference evidence="3 4" key="1">
    <citation type="submission" date="2012-01" db="EMBL/GenBank/DDBJ databases">
        <title>Complete sequence of chromosome of Clostridium pasteurianum BC1.</title>
        <authorList>
            <consortium name="US DOE Joint Genome Institute"/>
            <person name="Lucas S."/>
            <person name="Han J."/>
            <person name="Lapidus A."/>
            <person name="Cheng J.-F."/>
            <person name="Goodwin L."/>
            <person name="Pitluck S."/>
            <person name="Peters L."/>
            <person name="Mikhailova N."/>
            <person name="Teshima H."/>
            <person name="Detter J.C."/>
            <person name="Han C."/>
            <person name="Tapia R."/>
            <person name="Land M."/>
            <person name="Hauser L."/>
            <person name="Kyrpides N."/>
            <person name="Ivanova N."/>
            <person name="Pagani I."/>
            <person name="Dunn J."/>
            <person name="Taghavi S."/>
            <person name="Francis A."/>
            <person name="van der Lelie D."/>
            <person name="Woyke T."/>
        </authorList>
    </citation>
    <scope>NUCLEOTIDE SEQUENCE [LARGE SCALE GENOMIC DNA]</scope>
    <source>
        <strain evidence="3 4">BC1</strain>
    </source>
</reference>
<evidence type="ECO:0000313" key="4">
    <source>
        <dbReference type="Proteomes" id="UP000013523"/>
    </source>
</evidence>
<accession>R4K0E7</accession>
<dbReference type="GO" id="GO:0042802">
    <property type="term" value="F:identical protein binding"/>
    <property type="evidence" value="ECO:0007669"/>
    <property type="project" value="TreeGrafter"/>
</dbReference>
<sequence>MYDIIYYFLYLLILSVNFLIIFYNFTYNKITKGTIFYLLINTLIDLIIVAIGKEFLLLPISTVILTCFSFMNLRKISYSIFIVILTDLVFAVSDSITAFLAITFFHVNFNSISKRSLEYFVIAIIITSISFIISRLLGKILNKVNIHNYEISKNLRNRLAVFFYAGFVLIIVNINIFDYKYFAKNLDNFVVNLNAFNTVSDFIIVIILLYLNNRIIKNKLLQEYKDKELKHLKEYTDMIETMSDDLRRFKHDYANIFQVLGSYIESNDMKGVKTFYKNELQPESEKIINKNRSLYLLKNIKINSLKGLISSKIYSANSNNINTYIEIYDDIHELSINEIDICRIIGILLDNAIEAAVLCDKKVIRLAIIKKENYTSFIISNICHENTPPIHKIYEDGFSTKGYGRGVGLKIVRKIIKEKYANVFLHTKVKDCVFKQDLVIKDLN</sequence>
<keyword evidence="1" id="KW-0812">Transmembrane</keyword>
<dbReference type="Gene3D" id="3.30.565.10">
    <property type="entry name" value="Histidine kinase-like ATPase, C-terminal domain"/>
    <property type="match status" value="1"/>
</dbReference>
<dbReference type="AlphaFoldDB" id="R4K0E7"/>
<dbReference type="PATRIC" id="fig|86416.3.peg.1002"/>
<feature type="transmembrane region" description="Helical" evidence="1">
    <location>
        <begin position="6"/>
        <end position="27"/>
    </location>
</feature>
<dbReference type="Proteomes" id="UP000013523">
    <property type="component" value="Chromosome"/>
</dbReference>
<evidence type="ECO:0000259" key="2">
    <source>
        <dbReference type="Pfam" id="PF14501"/>
    </source>
</evidence>
<feature type="transmembrane region" description="Helical" evidence="1">
    <location>
        <begin position="34"/>
        <end position="51"/>
    </location>
</feature>
<evidence type="ECO:0000256" key="1">
    <source>
        <dbReference type="SAM" id="Phobius"/>
    </source>
</evidence>